<dbReference type="AlphaFoldDB" id="A0ABD5VHM1"/>
<organism evidence="2 3">
    <name type="scientific">Halorubellus litoreus</name>
    <dbReference type="NCBI Taxonomy" id="755308"/>
    <lineage>
        <taxon>Archaea</taxon>
        <taxon>Methanobacteriati</taxon>
        <taxon>Methanobacteriota</taxon>
        <taxon>Stenosarchaea group</taxon>
        <taxon>Halobacteria</taxon>
        <taxon>Halobacteriales</taxon>
        <taxon>Halorubellaceae</taxon>
        <taxon>Halorubellus</taxon>
    </lineage>
</organism>
<protein>
    <submittedName>
        <fullName evidence="2">Cupin domain-containing protein</fullName>
    </submittedName>
</protein>
<sequence>MHELPVPSTVDPADPSYVENPVTTERFHFHSPPDDPESDPLAFDCWTAPGMRALPSHVHPRQDESFTVADGTLELVVDGDATRHDAGETVTVPRGTPHTWRTGGDDALHVTIRIEPALQTEGFLRDLAALGRRGALDDAGTPSSLQVAALYDAYGYDLLHLASPPLAVQKLAFGALAPLARRLGYRANPVARARDDDEGLAGLENESV</sequence>
<accession>A0ABD5VHM1</accession>
<dbReference type="InterPro" id="IPR011051">
    <property type="entry name" value="RmlC_Cupin_sf"/>
</dbReference>
<dbReference type="Pfam" id="PF07883">
    <property type="entry name" value="Cupin_2"/>
    <property type="match status" value="1"/>
</dbReference>
<gene>
    <name evidence="2" type="ORF">ACFQGB_08945</name>
</gene>
<comment type="caution">
    <text evidence="2">The sequence shown here is derived from an EMBL/GenBank/DDBJ whole genome shotgun (WGS) entry which is preliminary data.</text>
</comment>
<dbReference type="PANTHER" id="PTHR36440:SF1">
    <property type="entry name" value="PUTATIVE (AFU_ORTHOLOGUE AFUA_8G07350)-RELATED"/>
    <property type="match status" value="1"/>
</dbReference>
<dbReference type="Gene3D" id="2.60.120.10">
    <property type="entry name" value="Jelly Rolls"/>
    <property type="match status" value="1"/>
</dbReference>
<evidence type="ECO:0000313" key="3">
    <source>
        <dbReference type="Proteomes" id="UP001596395"/>
    </source>
</evidence>
<dbReference type="EMBL" id="JBHSXN010000002">
    <property type="protein sequence ID" value="MFC6952989.1"/>
    <property type="molecule type" value="Genomic_DNA"/>
</dbReference>
<dbReference type="PANTHER" id="PTHR36440">
    <property type="entry name" value="PUTATIVE (AFU_ORTHOLOGUE AFUA_8G07350)-RELATED"/>
    <property type="match status" value="1"/>
</dbReference>
<evidence type="ECO:0000259" key="1">
    <source>
        <dbReference type="Pfam" id="PF07883"/>
    </source>
</evidence>
<dbReference type="InterPro" id="IPR014710">
    <property type="entry name" value="RmlC-like_jellyroll"/>
</dbReference>
<dbReference type="Proteomes" id="UP001596395">
    <property type="component" value="Unassembled WGS sequence"/>
</dbReference>
<dbReference type="InterPro" id="IPR053146">
    <property type="entry name" value="QDO-like"/>
</dbReference>
<reference evidence="2 3" key="1">
    <citation type="journal article" date="2019" name="Int. J. Syst. Evol. Microbiol.">
        <title>The Global Catalogue of Microorganisms (GCM) 10K type strain sequencing project: providing services to taxonomists for standard genome sequencing and annotation.</title>
        <authorList>
            <consortium name="The Broad Institute Genomics Platform"/>
            <consortium name="The Broad Institute Genome Sequencing Center for Infectious Disease"/>
            <person name="Wu L."/>
            <person name="Ma J."/>
        </authorList>
    </citation>
    <scope>NUCLEOTIDE SEQUENCE [LARGE SCALE GENOMIC DNA]</scope>
    <source>
        <strain evidence="2 3">GX26</strain>
    </source>
</reference>
<feature type="domain" description="Cupin type-2" evidence="1">
    <location>
        <begin position="48"/>
        <end position="110"/>
    </location>
</feature>
<keyword evidence="3" id="KW-1185">Reference proteome</keyword>
<proteinExistence type="predicted"/>
<name>A0ABD5VHM1_9EURY</name>
<dbReference type="InterPro" id="IPR013096">
    <property type="entry name" value="Cupin_2"/>
</dbReference>
<dbReference type="RefSeq" id="WP_336349967.1">
    <property type="nucleotide sequence ID" value="NZ_JAZAQL010000002.1"/>
</dbReference>
<evidence type="ECO:0000313" key="2">
    <source>
        <dbReference type="EMBL" id="MFC6952989.1"/>
    </source>
</evidence>
<dbReference type="SUPFAM" id="SSF51182">
    <property type="entry name" value="RmlC-like cupins"/>
    <property type="match status" value="1"/>
</dbReference>